<dbReference type="Proteomes" id="UP001501508">
    <property type="component" value="Unassembled WGS sequence"/>
</dbReference>
<name>A0ABP8LXK9_9BACT</name>
<evidence type="ECO:0000313" key="2">
    <source>
        <dbReference type="Proteomes" id="UP001501508"/>
    </source>
</evidence>
<evidence type="ECO:0000313" key="1">
    <source>
        <dbReference type="EMBL" id="GAA4439672.1"/>
    </source>
</evidence>
<sequence>MFMPDFDYVYHNLGEISDHVLRMLHNKFLAAALLALKHSVLKDAPKVWMPLTLRLADEAGTDLQTSLIIYIFVNSGLKREEILKVINMAPVTIKKTAMTTWDYLREEGRELGMEQKTEKAVRNLVKQSLLSDQQIASALEVSIEYVSGIRQKMKDTK</sequence>
<comment type="caution">
    <text evidence="1">The sequence shown here is derived from an EMBL/GenBank/DDBJ whole genome shotgun (WGS) entry which is preliminary data.</text>
</comment>
<protein>
    <submittedName>
        <fullName evidence="1">Uncharacterized protein</fullName>
    </submittedName>
</protein>
<accession>A0ABP8LXK9</accession>
<gene>
    <name evidence="1" type="ORF">GCM10023091_22240</name>
</gene>
<proteinExistence type="predicted"/>
<dbReference type="EMBL" id="BAABEY010000021">
    <property type="protein sequence ID" value="GAA4439672.1"/>
    <property type="molecule type" value="Genomic_DNA"/>
</dbReference>
<organism evidence="1 2">
    <name type="scientific">Ravibacter arvi</name>
    <dbReference type="NCBI Taxonomy" id="2051041"/>
    <lineage>
        <taxon>Bacteria</taxon>
        <taxon>Pseudomonadati</taxon>
        <taxon>Bacteroidota</taxon>
        <taxon>Cytophagia</taxon>
        <taxon>Cytophagales</taxon>
        <taxon>Spirosomataceae</taxon>
        <taxon>Ravibacter</taxon>
    </lineage>
</organism>
<keyword evidence="2" id="KW-1185">Reference proteome</keyword>
<reference evidence="2" key="1">
    <citation type="journal article" date="2019" name="Int. J. Syst. Evol. Microbiol.">
        <title>The Global Catalogue of Microorganisms (GCM) 10K type strain sequencing project: providing services to taxonomists for standard genome sequencing and annotation.</title>
        <authorList>
            <consortium name="The Broad Institute Genomics Platform"/>
            <consortium name="The Broad Institute Genome Sequencing Center for Infectious Disease"/>
            <person name="Wu L."/>
            <person name="Ma J."/>
        </authorList>
    </citation>
    <scope>NUCLEOTIDE SEQUENCE [LARGE SCALE GENOMIC DNA]</scope>
    <source>
        <strain evidence="2">JCM 31920</strain>
    </source>
</reference>